<feature type="domain" description="N-acetyltransferase" evidence="1">
    <location>
        <begin position="21"/>
        <end position="187"/>
    </location>
</feature>
<dbReference type="InterPro" id="IPR000182">
    <property type="entry name" value="GNAT_dom"/>
</dbReference>
<dbReference type="PROSITE" id="PS51186">
    <property type="entry name" value="GNAT"/>
    <property type="match status" value="1"/>
</dbReference>
<dbReference type="Pfam" id="PF13302">
    <property type="entry name" value="Acetyltransf_3"/>
    <property type="match status" value="1"/>
</dbReference>
<gene>
    <name evidence="2" type="ORF">F6X38_05265</name>
</gene>
<keyword evidence="3" id="KW-1185">Reference proteome</keyword>
<evidence type="ECO:0000313" key="2">
    <source>
        <dbReference type="EMBL" id="KAB0681301.1"/>
    </source>
</evidence>
<evidence type="ECO:0000259" key="1">
    <source>
        <dbReference type="PROSITE" id="PS51186"/>
    </source>
</evidence>
<dbReference type="AlphaFoldDB" id="A0A7V7PRG4"/>
<dbReference type="EMBL" id="VZDO01000003">
    <property type="protein sequence ID" value="KAB0681301.1"/>
    <property type="molecule type" value="Genomic_DNA"/>
</dbReference>
<reference evidence="2 3" key="1">
    <citation type="submission" date="2019-09" db="EMBL/GenBank/DDBJ databases">
        <title>YIM 132180 draft genome.</title>
        <authorList>
            <person name="Zhang K."/>
        </authorList>
    </citation>
    <scope>NUCLEOTIDE SEQUENCE [LARGE SCALE GENOMIC DNA]</scope>
    <source>
        <strain evidence="2 3">YIM 132180</strain>
    </source>
</reference>
<evidence type="ECO:0000313" key="3">
    <source>
        <dbReference type="Proteomes" id="UP000432089"/>
    </source>
</evidence>
<dbReference type="Gene3D" id="3.40.630.30">
    <property type="match status" value="1"/>
</dbReference>
<sequence>MEHELGKLLAGPLEPIRTARLVLRPPRADDAPAIAALANDFGVAEMLAHVPHPYMLADAEDFLGVAGSGVVFAVTRGGDGVFMGVCGLRPTPRPAVADLGYWLGRPFWGRGYATEAAHAVVDLAFRLEGITSVLAGCRAVNGRSRRVLEKCGFQFRGTGTFVSRAAGRVSSENFGLERRTWMALRSWGREGAEA</sequence>
<protein>
    <submittedName>
        <fullName evidence="2">GNAT family N-acetyltransferase</fullName>
    </submittedName>
</protein>
<keyword evidence="2" id="KW-0808">Transferase</keyword>
<name>A0A7V7PRG4_9HYPH</name>
<proteinExistence type="predicted"/>
<dbReference type="Proteomes" id="UP000432089">
    <property type="component" value="Unassembled WGS sequence"/>
</dbReference>
<accession>A0A7V7PRG4</accession>
<comment type="caution">
    <text evidence="2">The sequence shown here is derived from an EMBL/GenBank/DDBJ whole genome shotgun (WGS) entry which is preliminary data.</text>
</comment>
<organism evidence="2 3">
    <name type="scientific">Plantimonas leprariae</name>
    <dbReference type="NCBI Taxonomy" id="2615207"/>
    <lineage>
        <taxon>Bacteria</taxon>
        <taxon>Pseudomonadati</taxon>
        <taxon>Pseudomonadota</taxon>
        <taxon>Alphaproteobacteria</taxon>
        <taxon>Hyphomicrobiales</taxon>
        <taxon>Aurantimonadaceae</taxon>
        <taxon>Plantimonas</taxon>
    </lineage>
</organism>
<dbReference type="SUPFAM" id="SSF55729">
    <property type="entry name" value="Acyl-CoA N-acyltransferases (Nat)"/>
    <property type="match status" value="1"/>
</dbReference>
<dbReference type="PANTHER" id="PTHR43792">
    <property type="entry name" value="GNAT FAMILY, PUTATIVE (AFU_ORTHOLOGUE AFUA_3G00765)-RELATED-RELATED"/>
    <property type="match status" value="1"/>
</dbReference>
<dbReference type="InterPro" id="IPR051531">
    <property type="entry name" value="N-acetyltransferase"/>
</dbReference>
<dbReference type="GO" id="GO:0016747">
    <property type="term" value="F:acyltransferase activity, transferring groups other than amino-acyl groups"/>
    <property type="evidence" value="ECO:0007669"/>
    <property type="project" value="InterPro"/>
</dbReference>
<dbReference type="RefSeq" id="WP_150968517.1">
    <property type="nucleotide sequence ID" value="NZ_VZDO01000003.1"/>
</dbReference>
<dbReference type="InterPro" id="IPR016181">
    <property type="entry name" value="Acyl_CoA_acyltransferase"/>
</dbReference>